<dbReference type="Proteomes" id="UP000265618">
    <property type="component" value="Unassembled WGS sequence"/>
</dbReference>
<organism evidence="2 3">
    <name type="scientific">Kipferlia bialata</name>
    <dbReference type="NCBI Taxonomy" id="797122"/>
    <lineage>
        <taxon>Eukaryota</taxon>
        <taxon>Metamonada</taxon>
        <taxon>Carpediemonas-like organisms</taxon>
        <taxon>Kipferlia</taxon>
    </lineage>
</organism>
<evidence type="ECO:0000256" key="1">
    <source>
        <dbReference type="SAM" id="Coils"/>
    </source>
</evidence>
<keyword evidence="1" id="KW-0175">Coiled coil</keyword>
<feature type="coiled-coil region" evidence="1">
    <location>
        <begin position="52"/>
        <end position="93"/>
    </location>
</feature>
<dbReference type="EMBL" id="BDIP01000259">
    <property type="protein sequence ID" value="GIQ80875.1"/>
    <property type="molecule type" value="Genomic_DNA"/>
</dbReference>
<proteinExistence type="predicted"/>
<gene>
    <name evidence="2" type="ORF">KIPB_001747</name>
</gene>
<keyword evidence="3" id="KW-1185">Reference proteome</keyword>
<reference evidence="2 3" key="1">
    <citation type="journal article" date="2018" name="PLoS ONE">
        <title>The draft genome of Kipferlia bialata reveals reductive genome evolution in fornicate parasites.</title>
        <authorList>
            <person name="Tanifuji G."/>
            <person name="Takabayashi S."/>
            <person name="Kume K."/>
            <person name="Takagi M."/>
            <person name="Nakayama T."/>
            <person name="Kamikawa R."/>
            <person name="Inagaki Y."/>
            <person name="Hashimoto T."/>
        </authorList>
    </citation>
    <scope>NUCLEOTIDE SEQUENCE [LARGE SCALE GENOMIC DNA]</scope>
    <source>
        <strain evidence="2">NY0173</strain>
    </source>
</reference>
<name>A0A9K3CRF5_9EUKA</name>
<feature type="coiled-coil region" evidence="1">
    <location>
        <begin position="214"/>
        <end position="248"/>
    </location>
</feature>
<sequence>MPPPRQMSESANPRHFRQEVSALKRELAALKTESMASDSRHRHMTVSLNHQLQALQKQNHDFQETAEHLQSVIANLRSRLRETRNVAAAAKARADTAESLAERRRLALQGEKNNESVRNQAHGRYEQVLASQLKKVTTEKKALAQECSSMSTECSQLRAALKVAQAETHRTRQEMQMERAKRMEAKDEALRRGQALHTAYRNSVLEAERARSDHRKLVRTLNMREDKIAELKDQLAAQEVEMGVLLAKVTALRGELSGMSGRHAAVAADLASRAAALNITHLQAPEPVPTKAHRDRMARLASRAAGIGAVDREQ</sequence>
<protein>
    <submittedName>
        <fullName evidence="2">Uncharacterized protein</fullName>
    </submittedName>
</protein>
<evidence type="ECO:0000313" key="2">
    <source>
        <dbReference type="EMBL" id="GIQ80875.1"/>
    </source>
</evidence>
<comment type="caution">
    <text evidence="2">The sequence shown here is derived from an EMBL/GenBank/DDBJ whole genome shotgun (WGS) entry which is preliminary data.</text>
</comment>
<accession>A0A9K3CRF5</accession>
<dbReference type="AlphaFoldDB" id="A0A9K3CRF5"/>
<evidence type="ECO:0000313" key="3">
    <source>
        <dbReference type="Proteomes" id="UP000265618"/>
    </source>
</evidence>